<organism evidence="9">
    <name type="scientific">marine sediment metagenome</name>
    <dbReference type="NCBI Taxonomy" id="412755"/>
    <lineage>
        <taxon>unclassified sequences</taxon>
        <taxon>metagenomes</taxon>
        <taxon>ecological metagenomes</taxon>
    </lineage>
</organism>
<accession>X0XDX1</accession>
<evidence type="ECO:0000256" key="6">
    <source>
        <dbReference type="ARBA" id="ARBA00022917"/>
    </source>
</evidence>
<dbReference type="AlphaFoldDB" id="X0XDX1"/>
<keyword evidence="7" id="KW-0030">Aminoacyl-tRNA synthetase</keyword>
<dbReference type="Gene3D" id="3.40.50.620">
    <property type="entry name" value="HUPs"/>
    <property type="match status" value="1"/>
</dbReference>
<keyword evidence="2" id="KW-0963">Cytoplasm</keyword>
<keyword evidence="5" id="KW-0067">ATP-binding</keyword>
<dbReference type="GO" id="GO:0002161">
    <property type="term" value="F:aminoacyl-tRNA deacylase activity"/>
    <property type="evidence" value="ECO:0007669"/>
    <property type="project" value="InterPro"/>
</dbReference>
<dbReference type="InterPro" id="IPR001412">
    <property type="entry name" value="aa-tRNA-synth_I_CS"/>
</dbReference>
<dbReference type="EC" id="6.1.1.5" evidence="1"/>
<dbReference type="EMBL" id="BARS01041052">
    <property type="protein sequence ID" value="GAG41384.1"/>
    <property type="molecule type" value="Genomic_DNA"/>
</dbReference>
<keyword evidence="4" id="KW-0547">Nucleotide-binding</keyword>
<dbReference type="Pfam" id="PF00133">
    <property type="entry name" value="tRNA-synt_1"/>
    <property type="match status" value="1"/>
</dbReference>
<evidence type="ECO:0000259" key="8">
    <source>
        <dbReference type="Pfam" id="PF00133"/>
    </source>
</evidence>
<dbReference type="Gene3D" id="3.90.740.10">
    <property type="entry name" value="Valyl/Leucyl/Isoleucyl-tRNA synthetase, editing domain"/>
    <property type="match status" value="1"/>
</dbReference>
<dbReference type="GO" id="GO:0004822">
    <property type="term" value="F:isoleucine-tRNA ligase activity"/>
    <property type="evidence" value="ECO:0007669"/>
    <property type="project" value="UniProtKB-EC"/>
</dbReference>
<evidence type="ECO:0000256" key="3">
    <source>
        <dbReference type="ARBA" id="ARBA00022598"/>
    </source>
</evidence>
<dbReference type="PROSITE" id="PS00178">
    <property type="entry name" value="AA_TRNA_LIGASE_I"/>
    <property type="match status" value="1"/>
</dbReference>
<keyword evidence="6" id="KW-0648">Protein biosynthesis</keyword>
<dbReference type="PRINTS" id="PR00984">
    <property type="entry name" value="TRNASYNTHILE"/>
</dbReference>
<dbReference type="GO" id="GO:0006428">
    <property type="term" value="P:isoleucyl-tRNA aminoacylation"/>
    <property type="evidence" value="ECO:0007669"/>
    <property type="project" value="InterPro"/>
</dbReference>
<dbReference type="InterPro" id="IPR002301">
    <property type="entry name" value="Ile-tRNA-ligase"/>
</dbReference>
<dbReference type="PANTHER" id="PTHR42765">
    <property type="entry name" value="SOLEUCYL-TRNA SYNTHETASE"/>
    <property type="match status" value="1"/>
</dbReference>
<protein>
    <recommendedName>
        <fullName evidence="1">isoleucine--tRNA ligase</fullName>
        <ecNumber evidence="1">6.1.1.5</ecNumber>
    </recommendedName>
</protein>
<gene>
    <name evidence="9" type="ORF">S01H1_62499</name>
</gene>
<feature type="non-terminal residue" evidence="9">
    <location>
        <position position="252"/>
    </location>
</feature>
<dbReference type="InterPro" id="IPR050081">
    <property type="entry name" value="Ile-tRNA_ligase"/>
</dbReference>
<name>X0XDX1_9ZZZZ</name>
<evidence type="ECO:0000256" key="2">
    <source>
        <dbReference type="ARBA" id="ARBA00022490"/>
    </source>
</evidence>
<proteinExistence type="predicted"/>
<dbReference type="InterPro" id="IPR009008">
    <property type="entry name" value="Val/Leu/Ile-tRNA-synth_edit"/>
</dbReference>
<feature type="non-terminal residue" evidence="9">
    <location>
        <position position="1"/>
    </location>
</feature>
<keyword evidence="3" id="KW-0436">Ligase</keyword>
<dbReference type="InterPro" id="IPR002300">
    <property type="entry name" value="aa-tRNA-synth_Ia"/>
</dbReference>
<sequence>LVQREPQLRKEWAKKNIYGEIRKARKGGPLYILHDGPPYANGDIHMGHVINKVLKDLVVKYKTMSGFDAPYVPGWDCHGLPIESKVVAELGDKVRQMSKPDIRKACKKYASKYVKVQSRQFQELGIFGDFENPYLTFTPGYEAGILEVFAELVGKGLVYKQLRPIHWSIGCETALAEAELEYKDISSPSIFVNFPVAEESIGRLVELGLLDTRYSILDTRGEQRESSHEPRVCFMIWTTTPWTLTANLAIAV</sequence>
<evidence type="ECO:0000256" key="5">
    <source>
        <dbReference type="ARBA" id="ARBA00022840"/>
    </source>
</evidence>
<evidence type="ECO:0000256" key="7">
    <source>
        <dbReference type="ARBA" id="ARBA00023146"/>
    </source>
</evidence>
<dbReference type="SUPFAM" id="SSF50677">
    <property type="entry name" value="ValRS/IleRS/LeuRS editing domain"/>
    <property type="match status" value="1"/>
</dbReference>
<dbReference type="PANTHER" id="PTHR42765:SF1">
    <property type="entry name" value="ISOLEUCINE--TRNA LIGASE, MITOCHONDRIAL"/>
    <property type="match status" value="1"/>
</dbReference>
<dbReference type="SUPFAM" id="SSF52374">
    <property type="entry name" value="Nucleotidylyl transferase"/>
    <property type="match status" value="1"/>
</dbReference>
<reference evidence="9" key="1">
    <citation type="journal article" date="2014" name="Front. Microbiol.">
        <title>High frequency of phylogenetically diverse reductive dehalogenase-homologous genes in deep subseafloor sedimentary metagenomes.</title>
        <authorList>
            <person name="Kawai M."/>
            <person name="Futagami T."/>
            <person name="Toyoda A."/>
            <person name="Takaki Y."/>
            <person name="Nishi S."/>
            <person name="Hori S."/>
            <person name="Arai W."/>
            <person name="Tsubouchi T."/>
            <person name="Morono Y."/>
            <person name="Uchiyama I."/>
            <person name="Ito T."/>
            <person name="Fujiyama A."/>
            <person name="Inagaki F."/>
            <person name="Takami H."/>
        </authorList>
    </citation>
    <scope>NUCLEOTIDE SEQUENCE</scope>
    <source>
        <strain evidence="9">Expedition CK06-06</strain>
    </source>
</reference>
<evidence type="ECO:0000256" key="4">
    <source>
        <dbReference type="ARBA" id="ARBA00022741"/>
    </source>
</evidence>
<feature type="domain" description="Aminoacyl-tRNA synthetase class Ia" evidence="8">
    <location>
        <begin position="9"/>
        <end position="188"/>
    </location>
</feature>
<dbReference type="GO" id="GO:0005829">
    <property type="term" value="C:cytosol"/>
    <property type="evidence" value="ECO:0007669"/>
    <property type="project" value="TreeGrafter"/>
</dbReference>
<evidence type="ECO:0000313" key="9">
    <source>
        <dbReference type="EMBL" id="GAG41384.1"/>
    </source>
</evidence>
<dbReference type="GO" id="GO:0005524">
    <property type="term" value="F:ATP binding"/>
    <property type="evidence" value="ECO:0007669"/>
    <property type="project" value="UniProtKB-KW"/>
</dbReference>
<dbReference type="FunFam" id="3.40.50.620:FF:000092">
    <property type="entry name" value="Isoleucine--tRNA ligase"/>
    <property type="match status" value="1"/>
</dbReference>
<evidence type="ECO:0000256" key="1">
    <source>
        <dbReference type="ARBA" id="ARBA00013165"/>
    </source>
</evidence>
<dbReference type="InterPro" id="IPR014729">
    <property type="entry name" value="Rossmann-like_a/b/a_fold"/>
</dbReference>
<comment type="caution">
    <text evidence="9">The sequence shown here is derived from an EMBL/GenBank/DDBJ whole genome shotgun (WGS) entry which is preliminary data.</text>
</comment>